<reference evidence="3" key="1">
    <citation type="submission" date="2025-08" db="UniProtKB">
        <authorList>
            <consortium name="RefSeq"/>
        </authorList>
    </citation>
    <scope>IDENTIFICATION</scope>
</reference>
<evidence type="ECO:0000256" key="1">
    <source>
        <dbReference type="SAM" id="MobiDB-lite"/>
    </source>
</evidence>
<sequence>MSLYALLGDVAFLNEENTYYSMGKEIFVQFSDTTRKSPSEELTMSISGLYKFLRKIDLLDEVVMTALELDVLFNEYNVEYITFDQFMSMMEKFAIKKMLDFNLLMRFIIQQFFFDVQVHSLSTIDSDKSEDGQSTISSSSDVSNAYTYYPRHDPRYKCLDELSSSDDGHEEKEEKPVDEDADDLHPASLPSVTATSTTIADGDAYRYEDFENENDEDEYLYGGGSRTQFEIFPQRTRGSPSSPTSYGQRSERDLD</sequence>
<feature type="compositionally biased region" description="Polar residues" evidence="1">
    <location>
        <begin position="132"/>
        <end position="146"/>
    </location>
</feature>
<protein>
    <submittedName>
        <fullName evidence="3">Uncharacterized protein LOC103518236 isoform X1</fullName>
    </submittedName>
</protein>
<dbReference type="GeneID" id="103518236"/>
<feature type="compositionally biased region" description="Polar residues" evidence="1">
    <location>
        <begin position="236"/>
        <end position="248"/>
    </location>
</feature>
<gene>
    <name evidence="3" type="primary">LOC103518236</name>
</gene>
<name>A0A3Q0JB40_DIACI</name>
<accession>A0A3Q0JB40</accession>
<feature type="region of interest" description="Disordered" evidence="1">
    <location>
        <begin position="125"/>
        <end position="197"/>
    </location>
</feature>
<dbReference type="InterPro" id="IPR011992">
    <property type="entry name" value="EF-hand-dom_pair"/>
</dbReference>
<dbReference type="PaxDb" id="121845-A0A3Q0JB40"/>
<dbReference type="Proteomes" id="UP000079169">
    <property type="component" value="Unplaced"/>
</dbReference>
<evidence type="ECO:0000313" key="3">
    <source>
        <dbReference type="RefSeq" id="XP_026685732.1"/>
    </source>
</evidence>
<organism evidence="2 3">
    <name type="scientific">Diaphorina citri</name>
    <name type="common">Asian citrus psyllid</name>
    <dbReference type="NCBI Taxonomy" id="121845"/>
    <lineage>
        <taxon>Eukaryota</taxon>
        <taxon>Metazoa</taxon>
        <taxon>Ecdysozoa</taxon>
        <taxon>Arthropoda</taxon>
        <taxon>Hexapoda</taxon>
        <taxon>Insecta</taxon>
        <taxon>Pterygota</taxon>
        <taxon>Neoptera</taxon>
        <taxon>Paraneoptera</taxon>
        <taxon>Hemiptera</taxon>
        <taxon>Sternorrhyncha</taxon>
        <taxon>Psylloidea</taxon>
        <taxon>Psyllidae</taxon>
        <taxon>Diaphorininae</taxon>
        <taxon>Diaphorina</taxon>
    </lineage>
</organism>
<dbReference type="SUPFAM" id="SSF47473">
    <property type="entry name" value="EF-hand"/>
    <property type="match status" value="1"/>
</dbReference>
<feature type="region of interest" description="Disordered" evidence="1">
    <location>
        <begin position="213"/>
        <end position="255"/>
    </location>
</feature>
<evidence type="ECO:0000313" key="2">
    <source>
        <dbReference type="Proteomes" id="UP000079169"/>
    </source>
</evidence>
<dbReference type="AlphaFoldDB" id="A0A3Q0JB40"/>
<feature type="compositionally biased region" description="Basic and acidic residues" evidence="1">
    <location>
        <begin position="150"/>
        <end position="175"/>
    </location>
</feature>
<dbReference type="RefSeq" id="XP_026685732.1">
    <property type="nucleotide sequence ID" value="XM_026829931.1"/>
</dbReference>
<keyword evidence="2" id="KW-1185">Reference proteome</keyword>
<dbReference type="Gene3D" id="1.10.238.10">
    <property type="entry name" value="EF-hand"/>
    <property type="match status" value="1"/>
</dbReference>
<proteinExistence type="predicted"/>